<organism evidence="1 2">
    <name type="scientific">Ephemerocybe angulata</name>
    <dbReference type="NCBI Taxonomy" id="980116"/>
    <lineage>
        <taxon>Eukaryota</taxon>
        <taxon>Fungi</taxon>
        <taxon>Dikarya</taxon>
        <taxon>Basidiomycota</taxon>
        <taxon>Agaricomycotina</taxon>
        <taxon>Agaricomycetes</taxon>
        <taxon>Agaricomycetidae</taxon>
        <taxon>Agaricales</taxon>
        <taxon>Agaricineae</taxon>
        <taxon>Psathyrellaceae</taxon>
        <taxon>Ephemerocybe</taxon>
    </lineage>
</organism>
<dbReference type="AlphaFoldDB" id="A0A8H6LRJ9"/>
<comment type="caution">
    <text evidence="1">The sequence shown here is derived from an EMBL/GenBank/DDBJ whole genome shotgun (WGS) entry which is preliminary data.</text>
</comment>
<name>A0A8H6LRJ9_9AGAR</name>
<accession>A0A8H6LRJ9</accession>
<proteinExistence type="predicted"/>
<dbReference type="EMBL" id="JACGCI010000290">
    <property type="protein sequence ID" value="KAF6741108.1"/>
    <property type="molecule type" value="Genomic_DNA"/>
</dbReference>
<feature type="non-terminal residue" evidence="1">
    <location>
        <position position="1"/>
    </location>
</feature>
<gene>
    <name evidence="1" type="ORF">DFP72DRAFT_790037</name>
</gene>
<evidence type="ECO:0000313" key="1">
    <source>
        <dbReference type="EMBL" id="KAF6741108.1"/>
    </source>
</evidence>
<protein>
    <submittedName>
        <fullName evidence="1">Uncharacterized protein</fullName>
    </submittedName>
</protein>
<dbReference type="Proteomes" id="UP000521943">
    <property type="component" value="Unassembled WGS sequence"/>
</dbReference>
<dbReference type="OrthoDB" id="2742740at2759"/>
<reference evidence="1 2" key="1">
    <citation type="submission" date="2020-07" db="EMBL/GenBank/DDBJ databases">
        <title>Comparative genomics of pyrophilous fungi reveals a link between fire events and developmental genes.</title>
        <authorList>
            <consortium name="DOE Joint Genome Institute"/>
            <person name="Steindorff A.S."/>
            <person name="Carver A."/>
            <person name="Calhoun S."/>
            <person name="Stillman K."/>
            <person name="Liu H."/>
            <person name="Lipzen A."/>
            <person name="Pangilinan J."/>
            <person name="Labutti K."/>
            <person name="Bruns T.D."/>
            <person name="Grigoriev I.V."/>
        </authorList>
    </citation>
    <scope>NUCLEOTIDE SEQUENCE [LARGE SCALE GENOMIC DNA]</scope>
    <source>
        <strain evidence="1 2">CBS 144469</strain>
    </source>
</reference>
<sequence>PEEHEIPPSLVDHVETTQIFIRHIREATLDNGKLDQKTIHHLRDPQVPDLNFADTDVRLCMDIYIAACRSSEEVYRGVRRAIQFHFPETEPLSLEAIRKAVAEIAGVRPILDDICVNSCHAFVGDWADESQCKKCGADRWLTTTRGKRIPQKQMTTIPLGPQLAAL</sequence>
<evidence type="ECO:0000313" key="2">
    <source>
        <dbReference type="Proteomes" id="UP000521943"/>
    </source>
</evidence>
<feature type="non-terminal residue" evidence="1">
    <location>
        <position position="166"/>
    </location>
</feature>
<keyword evidence="2" id="KW-1185">Reference proteome</keyword>